<gene>
    <name evidence="2" type="ORF">HUN01_02575</name>
</gene>
<dbReference type="Pfam" id="PF03693">
    <property type="entry name" value="ParD_antitoxin"/>
    <property type="match status" value="1"/>
</dbReference>
<geneLocation type="plasmid" evidence="3">
    <name>pne_5</name>
</geneLocation>
<dbReference type="Proteomes" id="UP000514713">
    <property type="component" value="Plasmid pNe_5"/>
</dbReference>
<evidence type="ECO:0000313" key="3">
    <source>
        <dbReference type="Proteomes" id="UP000514713"/>
    </source>
</evidence>
<dbReference type="KEGG" id="ned:HUN01_02575"/>
<proteinExistence type="predicted"/>
<keyword evidence="2" id="KW-0614">Plasmid</keyword>
<keyword evidence="3" id="KW-1185">Reference proteome</keyword>
<keyword evidence="1" id="KW-1277">Toxin-antitoxin system</keyword>
<reference evidence="3" key="1">
    <citation type="submission" date="2020-06" db="EMBL/GenBank/DDBJ databases">
        <title>Nostoc edaphicum CCNP1411 genome.</title>
        <authorList>
            <person name="Fidor A."/>
            <person name="Grabski M."/>
            <person name="Gawor J."/>
            <person name="Gromadka R."/>
            <person name="Wegrzyn G."/>
            <person name="Mazur-Marzec H."/>
        </authorList>
    </citation>
    <scope>NUCLEOTIDE SEQUENCE [LARGE SCALE GENOMIC DNA]</scope>
    <source>
        <strain evidence="3">CCNP1411</strain>
        <plasmid evidence="3">pne_5</plasmid>
    </source>
</reference>
<dbReference type="EMBL" id="CP054697">
    <property type="protein sequence ID" value="QMS86504.1"/>
    <property type="molecule type" value="Genomic_DNA"/>
</dbReference>
<dbReference type="GO" id="GO:0006355">
    <property type="term" value="P:regulation of DNA-templated transcription"/>
    <property type="evidence" value="ECO:0007669"/>
    <property type="project" value="InterPro"/>
</dbReference>
<protein>
    <submittedName>
        <fullName evidence="2">Type II toxin-antitoxin system ParD family antitoxin</fullName>
    </submittedName>
</protein>
<dbReference type="SUPFAM" id="SSF47598">
    <property type="entry name" value="Ribbon-helix-helix"/>
    <property type="match status" value="1"/>
</dbReference>
<evidence type="ECO:0000313" key="2">
    <source>
        <dbReference type="EMBL" id="QMS86504.1"/>
    </source>
</evidence>
<dbReference type="InterPro" id="IPR038296">
    <property type="entry name" value="ParD_sf"/>
</dbReference>
<dbReference type="RefSeq" id="WP_181927319.1">
    <property type="nucleotide sequence ID" value="NZ_CP054697.1"/>
</dbReference>
<organism evidence="2 3">
    <name type="scientific">Nostoc edaphicum CCNP1411</name>
    <dbReference type="NCBI Taxonomy" id="1472755"/>
    <lineage>
        <taxon>Bacteria</taxon>
        <taxon>Bacillati</taxon>
        <taxon>Cyanobacteriota</taxon>
        <taxon>Cyanophyceae</taxon>
        <taxon>Nostocales</taxon>
        <taxon>Nostocaceae</taxon>
        <taxon>Nostoc</taxon>
    </lineage>
</organism>
<dbReference type="InterPro" id="IPR010985">
    <property type="entry name" value="Ribbon_hlx_hlx"/>
</dbReference>
<dbReference type="AlphaFoldDB" id="A0A7D7QHP0"/>
<accession>A0A7D7QHP0</accession>
<sequence>MSISLTPEQIQRIQQQLHTGHYASATEVIDQALKLLEASTEEPQRGEKMLKMFEETGFLGSLPDANPDLSSNYKSIIYTEIGSQHDSC</sequence>
<dbReference type="Gene3D" id="6.10.10.120">
    <property type="entry name" value="Antitoxin ParD1-like"/>
    <property type="match status" value="1"/>
</dbReference>
<name>A0A7D7QHP0_9NOSO</name>
<evidence type="ECO:0000256" key="1">
    <source>
        <dbReference type="ARBA" id="ARBA00022649"/>
    </source>
</evidence>
<dbReference type="InterPro" id="IPR022789">
    <property type="entry name" value="ParD"/>
</dbReference>